<organism evidence="2 3">
    <name type="scientific">Limosilactobacillus reuteri</name>
    <name type="common">Lactobacillus reuteri</name>
    <dbReference type="NCBI Taxonomy" id="1598"/>
    <lineage>
        <taxon>Bacteria</taxon>
        <taxon>Bacillati</taxon>
        <taxon>Bacillota</taxon>
        <taxon>Bacilli</taxon>
        <taxon>Lactobacillales</taxon>
        <taxon>Lactobacillaceae</taxon>
        <taxon>Limosilactobacillus</taxon>
    </lineage>
</organism>
<name>A0A256VJH5_LIMRT</name>
<dbReference type="AlphaFoldDB" id="A0A256VJH5"/>
<proteinExistence type="predicted"/>
<dbReference type="EMBL" id="NGQC01000030">
    <property type="protein sequence ID" value="OYT03701.1"/>
    <property type="molecule type" value="Genomic_DNA"/>
</dbReference>
<reference evidence="3" key="1">
    <citation type="submission" date="2017-05" db="EMBL/GenBank/DDBJ databases">
        <authorList>
            <person name="Lin X.B."/>
            <person name="Stothard P."/>
            <person name="Tasseva G."/>
            <person name="Walter J."/>
        </authorList>
    </citation>
    <scope>NUCLEOTIDE SEQUENCE [LARGE SCALE GENOMIC DNA]</scope>
    <source>
        <strain evidence="3">103v</strain>
    </source>
</reference>
<dbReference type="RefSeq" id="WP_065867413.1">
    <property type="nucleotide sequence ID" value="NZ_MBLQ01000082.1"/>
</dbReference>
<feature type="compositionally biased region" description="Basic and acidic residues" evidence="1">
    <location>
        <begin position="7"/>
        <end position="33"/>
    </location>
</feature>
<evidence type="ECO:0000313" key="3">
    <source>
        <dbReference type="Proteomes" id="UP000216122"/>
    </source>
</evidence>
<comment type="caution">
    <text evidence="2">The sequence shown here is derived from an EMBL/GenBank/DDBJ whole genome shotgun (WGS) entry which is preliminary data.</text>
</comment>
<feature type="region of interest" description="Disordered" evidence="1">
    <location>
        <begin position="1"/>
        <end position="39"/>
    </location>
</feature>
<dbReference type="Proteomes" id="UP000216122">
    <property type="component" value="Unassembled WGS sequence"/>
</dbReference>
<sequence>MPKVKKYTKEEAHQRQIDRVNEYNRTHKKEAYRNQKKSRARNFIKKDATREELEELRGLIDERLKEISKS</sequence>
<accession>A0A256VJH5</accession>
<evidence type="ECO:0008006" key="4">
    <source>
        <dbReference type="Google" id="ProtNLM"/>
    </source>
</evidence>
<evidence type="ECO:0000256" key="1">
    <source>
        <dbReference type="SAM" id="MobiDB-lite"/>
    </source>
</evidence>
<evidence type="ECO:0000313" key="2">
    <source>
        <dbReference type="EMBL" id="OYT03701.1"/>
    </source>
</evidence>
<reference evidence="2 3" key="2">
    <citation type="submission" date="2017-09" db="EMBL/GenBank/DDBJ databases">
        <title>Tripartite evolution among Lactobacillus johnsonii, Lactobacillus taiwanensis, Lactobacillus reuteri and their rodent host.</title>
        <authorList>
            <person name="Wang T."/>
            <person name="Knowles S."/>
            <person name="Cheng C."/>
        </authorList>
    </citation>
    <scope>NUCLEOTIDE SEQUENCE [LARGE SCALE GENOMIC DNA]</scope>
    <source>
        <strain evidence="2 3">103v</strain>
    </source>
</reference>
<protein>
    <recommendedName>
        <fullName evidence="4">Phage protein</fullName>
    </recommendedName>
</protein>
<gene>
    <name evidence="2" type="ORF">CBG21_04855</name>
</gene>